<comment type="cofactor">
    <cofactor evidence="6">
        <name>Zn(2+)</name>
        <dbReference type="ChEBI" id="CHEBI:29105"/>
    </cofactor>
    <text evidence="6">Binds 1 zinc ion.</text>
</comment>
<feature type="domain" description="Peptidase M3A/M3B catalytic" evidence="7">
    <location>
        <begin position="210"/>
        <end position="590"/>
    </location>
</feature>
<dbReference type="GO" id="GO:0046872">
    <property type="term" value="F:metal ion binding"/>
    <property type="evidence" value="ECO:0007669"/>
    <property type="project" value="UniProtKB-UniRule"/>
</dbReference>
<keyword evidence="3 6" id="KW-0378">Hydrolase</keyword>
<keyword evidence="1 6" id="KW-0645">Protease</keyword>
<evidence type="ECO:0000313" key="9">
    <source>
        <dbReference type="EMBL" id="SCW32936.1"/>
    </source>
</evidence>
<dbReference type="EC" id="3.4.24.-" evidence="6"/>
<dbReference type="Pfam" id="PF08439">
    <property type="entry name" value="Peptidase_M3_N"/>
    <property type="match status" value="1"/>
</dbReference>
<organism evidence="9 10">
    <name type="scientific">Borreliella japonica</name>
    <name type="common">Borrelia japonica</name>
    <dbReference type="NCBI Taxonomy" id="34095"/>
    <lineage>
        <taxon>Bacteria</taxon>
        <taxon>Pseudomonadati</taxon>
        <taxon>Spirochaetota</taxon>
        <taxon>Spirochaetia</taxon>
        <taxon>Spirochaetales</taxon>
        <taxon>Borreliaceae</taxon>
        <taxon>Borreliella</taxon>
    </lineage>
</organism>
<gene>
    <name evidence="9" type="ORF">SAMN02983004_00605</name>
</gene>
<sequence>MYYFFPNNEEKEEENLVINRNEINENDKWDLSFLFANEEEYVKAVNDIEIKTKEFKKYEKLELNFDLFKETLNKYYKIMEDLEKVSYYAMLQLETDVTNKDSNKIYSICVNLATKVSNTTSFFMPKILKTDAKKIQAWITAPELKDKKIAIEKILKEKKHILSEQEEEILANYTPLYSTYQNIFSALTNADMEFGEINGHTLTNSTYTLFLQNEDQKIRKEAFLKFYQKYKNNENTLANLIISDFKKNHFIAKTRKFENTFSMQLFSNNIDKKVYTNLIETVNENLSALNDYYEFRKKALNQEYLHHYDVYVPLTKGITFKNSFEEACEKILKSLKILGNEYTEILRNGLLKERWVDKYENTGKRSGAFSAGSYNGKPYILLNYKDESIRDMFTLAHEAGHSMHSYFSIKNNPFPHYNYSIFEAEIASIINEQILAEYLLKNETDTKKIKYIKLTQIDDMVSTFFRQTMFAEFEYIIHEMISKEKPIVKETLTETYMNLLKKYFGPSLKFDELSPLECLRIPHFYSPFYVYQYATGIAAALSIYKDIKENKKDAVENYIKFLKTGGSKYPLDSLNITGVDLTKKAPIENVINIFKCRLEEIKKIFQ</sequence>
<dbReference type="InterPro" id="IPR001567">
    <property type="entry name" value="Pept_M3A_M3B_dom"/>
</dbReference>
<evidence type="ECO:0000256" key="6">
    <source>
        <dbReference type="RuleBase" id="RU368091"/>
    </source>
</evidence>
<dbReference type="PANTHER" id="PTHR11804">
    <property type="entry name" value="PROTEASE M3 THIMET OLIGOPEPTIDASE-RELATED"/>
    <property type="match status" value="1"/>
</dbReference>
<evidence type="ECO:0000256" key="1">
    <source>
        <dbReference type="ARBA" id="ARBA00022670"/>
    </source>
</evidence>
<dbReference type="Gene3D" id="1.20.140.70">
    <property type="entry name" value="Oligopeptidase f, N-terminal domain"/>
    <property type="match status" value="1"/>
</dbReference>
<keyword evidence="5 6" id="KW-0482">Metalloprotease</keyword>
<dbReference type="InterPro" id="IPR013647">
    <property type="entry name" value="OligopepF_N_dom"/>
</dbReference>
<evidence type="ECO:0000259" key="8">
    <source>
        <dbReference type="Pfam" id="PF08439"/>
    </source>
</evidence>
<evidence type="ECO:0000256" key="5">
    <source>
        <dbReference type="ARBA" id="ARBA00023049"/>
    </source>
</evidence>
<dbReference type="Gene3D" id="1.10.1370.20">
    <property type="entry name" value="Oligoendopeptidase f, C-terminal domain"/>
    <property type="match status" value="1"/>
</dbReference>
<proteinExistence type="inferred from homology"/>
<dbReference type="InterPro" id="IPR045090">
    <property type="entry name" value="Pept_M3A_M3B"/>
</dbReference>
<dbReference type="InterPro" id="IPR004438">
    <property type="entry name" value="Peptidase_M3B"/>
</dbReference>
<feature type="domain" description="Oligopeptidase F N-terminal" evidence="8">
    <location>
        <begin position="127"/>
        <end position="194"/>
    </location>
</feature>
<dbReference type="PANTHER" id="PTHR11804:SF84">
    <property type="entry name" value="SACCHAROLYSIN"/>
    <property type="match status" value="1"/>
</dbReference>
<protein>
    <recommendedName>
        <fullName evidence="6">Oligopeptidase F</fullName>
        <ecNumber evidence="6">3.4.24.-</ecNumber>
    </recommendedName>
</protein>
<evidence type="ECO:0000313" key="10">
    <source>
        <dbReference type="Proteomes" id="UP000199262"/>
    </source>
</evidence>
<dbReference type="Gene3D" id="1.10.287.830">
    <property type="entry name" value="putative peptidase helix hairpin domain like"/>
    <property type="match status" value="1"/>
</dbReference>
<keyword evidence="4 6" id="KW-0862">Zinc</keyword>
<dbReference type="GO" id="GO:0006508">
    <property type="term" value="P:proteolysis"/>
    <property type="evidence" value="ECO:0007669"/>
    <property type="project" value="UniProtKB-KW"/>
</dbReference>
<dbReference type="Pfam" id="PF01432">
    <property type="entry name" value="Peptidase_M3"/>
    <property type="match status" value="1"/>
</dbReference>
<dbReference type="GO" id="GO:0004222">
    <property type="term" value="F:metalloendopeptidase activity"/>
    <property type="evidence" value="ECO:0007669"/>
    <property type="project" value="UniProtKB-UniRule"/>
</dbReference>
<evidence type="ECO:0000259" key="7">
    <source>
        <dbReference type="Pfam" id="PF01432"/>
    </source>
</evidence>
<evidence type="ECO:0000256" key="2">
    <source>
        <dbReference type="ARBA" id="ARBA00022723"/>
    </source>
</evidence>
<comment type="similarity">
    <text evidence="6">Belongs to the peptidase M3B family.</text>
</comment>
<reference evidence="10" key="1">
    <citation type="submission" date="2016-10" db="EMBL/GenBank/DDBJ databases">
        <authorList>
            <person name="Varghese N."/>
            <person name="Submissions S."/>
        </authorList>
    </citation>
    <scope>NUCLEOTIDE SEQUENCE [LARGE SCALE GENOMIC DNA]</scope>
    <source>
        <strain evidence="10">ATCC 51557</strain>
    </source>
</reference>
<evidence type="ECO:0000256" key="4">
    <source>
        <dbReference type="ARBA" id="ARBA00022833"/>
    </source>
</evidence>
<dbReference type="Proteomes" id="UP000199262">
    <property type="component" value="Unassembled WGS sequence"/>
</dbReference>
<dbReference type="CDD" id="cd09608">
    <property type="entry name" value="M3B_PepF"/>
    <property type="match status" value="1"/>
</dbReference>
<dbReference type="EMBL" id="FMTE01000003">
    <property type="protein sequence ID" value="SCW32936.1"/>
    <property type="molecule type" value="Genomic_DNA"/>
</dbReference>
<dbReference type="AlphaFoldDB" id="A0A1G4PKZ8"/>
<dbReference type="SUPFAM" id="SSF55486">
    <property type="entry name" value="Metalloproteases ('zincins'), catalytic domain"/>
    <property type="match status" value="1"/>
</dbReference>
<name>A0A1G4PKZ8_BORJA</name>
<keyword evidence="2 6" id="KW-0479">Metal-binding</keyword>
<dbReference type="NCBIfam" id="TIGR00181">
    <property type="entry name" value="pepF"/>
    <property type="match status" value="1"/>
</dbReference>
<evidence type="ECO:0000256" key="3">
    <source>
        <dbReference type="ARBA" id="ARBA00022801"/>
    </source>
</evidence>
<dbReference type="InterPro" id="IPR042088">
    <property type="entry name" value="OligoPept_F_C"/>
</dbReference>
<comment type="function">
    <text evidence="6">Has oligopeptidase activity and degrades a variety of small bioactive peptides.</text>
</comment>
<dbReference type="GO" id="GO:0006518">
    <property type="term" value="P:peptide metabolic process"/>
    <property type="evidence" value="ECO:0007669"/>
    <property type="project" value="TreeGrafter"/>
</dbReference>
<accession>A0A1G4PKZ8</accession>
<keyword evidence="10" id="KW-1185">Reference proteome</keyword>